<organism evidence="1 2">
    <name type="scientific">Cetraspora pellucida</name>
    <dbReference type="NCBI Taxonomy" id="1433469"/>
    <lineage>
        <taxon>Eukaryota</taxon>
        <taxon>Fungi</taxon>
        <taxon>Fungi incertae sedis</taxon>
        <taxon>Mucoromycota</taxon>
        <taxon>Glomeromycotina</taxon>
        <taxon>Glomeromycetes</taxon>
        <taxon>Diversisporales</taxon>
        <taxon>Gigasporaceae</taxon>
        <taxon>Cetraspora</taxon>
    </lineage>
</organism>
<protein>
    <submittedName>
        <fullName evidence="1">700_t:CDS:1</fullName>
    </submittedName>
</protein>
<name>A0ACA9MW19_9GLOM</name>
<sequence>MDYLIGTCYQCTKCLYCKEDSLKSLCECDKNITPTTRNRTKLVPYAFTIHYNTKFNDKQIKVLTDSKEKYNYDTEFTEDFKFSFCSACNSKWYRIGKTKPTRSKVTKSTNSKSIKSISPAECATFDNNNHITNISEIDKLDDHITFINNNDNHITNISETDQLDDYTTFNTNKYITNISEIGKHDDYTAFDYDTSVSVCDEFEDLLNEEVEEPDLENDNFNRQLDELDNRNNKYENKEFLLKLCIKNQDNTTLPAKRLNILADSCNEFHYKILSHIQFQLNNTTITQNEYVLSYKVTKETGAGTQIINESNFRSFIEDYNQATNRKKDVFINIQMRNSSKNNAKKRLTRMRSEEPNSDDNFKKKKLRLFSRKPKESQLDNDKHIMASTISQIREKYFCANCEGSCWLNGLADINTPPSHAIFTLPPNKRGISNSQLSSQLSQQMPLKIPSQVSSQMLSQAPSHMSPQMTLQISSQISSQILSQIPLQQLQLLTNFPSQISNNFSSQLLNNYFPYLPNMPLQSLPNIPLYTMPNISSQLIPNISSQPYFMPFPNFSNLQPLYTPIYNSVLQGSLNFSKPVPQLDEFLKKIDEAKNANGEILACLSKFQNQAIQVTQIYKLTDEQLELVGITKAGWKIALQKASKEYCQ</sequence>
<dbReference type="Proteomes" id="UP000789366">
    <property type="component" value="Unassembled WGS sequence"/>
</dbReference>
<gene>
    <name evidence="1" type="ORF">SPELUC_LOCUS7750</name>
</gene>
<keyword evidence="2" id="KW-1185">Reference proteome</keyword>
<evidence type="ECO:0000313" key="1">
    <source>
        <dbReference type="EMBL" id="CAG8617762.1"/>
    </source>
</evidence>
<evidence type="ECO:0000313" key="2">
    <source>
        <dbReference type="Proteomes" id="UP000789366"/>
    </source>
</evidence>
<accession>A0ACA9MW19</accession>
<proteinExistence type="predicted"/>
<comment type="caution">
    <text evidence="1">The sequence shown here is derived from an EMBL/GenBank/DDBJ whole genome shotgun (WGS) entry which is preliminary data.</text>
</comment>
<dbReference type="EMBL" id="CAJVPW010010649">
    <property type="protein sequence ID" value="CAG8617762.1"/>
    <property type="molecule type" value="Genomic_DNA"/>
</dbReference>
<reference evidence="1" key="1">
    <citation type="submission" date="2021-06" db="EMBL/GenBank/DDBJ databases">
        <authorList>
            <person name="Kallberg Y."/>
            <person name="Tangrot J."/>
            <person name="Rosling A."/>
        </authorList>
    </citation>
    <scope>NUCLEOTIDE SEQUENCE</scope>
    <source>
        <strain evidence="1">28 12/20/2015</strain>
    </source>
</reference>